<dbReference type="InterPro" id="IPR036388">
    <property type="entry name" value="WH-like_DNA-bd_sf"/>
</dbReference>
<evidence type="ECO:0000313" key="10">
    <source>
        <dbReference type="Proteomes" id="UP000000647"/>
    </source>
</evidence>
<dbReference type="STRING" id="349124.Hhal_0437"/>
<dbReference type="InterPro" id="IPR007627">
    <property type="entry name" value="RNA_pol_sigma70_r2"/>
</dbReference>
<dbReference type="OrthoDB" id="9797134at2"/>
<evidence type="ECO:0000256" key="4">
    <source>
        <dbReference type="ARBA" id="ARBA00023125"/>
    </source>
</evidence>
<dbReference type="GO" id="GO:0003677">
    <property type="term" value="F:DNA binding"/>
    <property type="evidence" value="ECO:0007669"/>
    <property type="project" value="UniProtKB-KW"/>
</dbReference>
<dbReference type="InterPro" id="IPR014284">
    <property type="entry name" value="RNA_pol_sigma-70_dom"/>
</dbReference>
<evidence type="ECO:0000256" key="5">
    <source>
        <dbReference type="ARBA" id="ARBA00023163"/>
    </source>
</evidence>
<dbReference type="GO" id="GO:0006352">
    <property type="term" value="P:DNA-templated transcription initiation"/>
    <property type="evidence" value="ECO:0007669"/>
    <property type="project" value="InterPro"/>
</dbReference>
<feature type="domain" description="RNA polymerase sigma-70 region 2" evidence="7">
    <location>
        <begin position="21"/>
        <end position="87"/>
    </location>
</feature>
<dbReference type="KEGG" id="hha:Hhal_0437"/>
<dbReference type="eggNOG" id="COG1595">
    <property type="taxonomic scope" value="Bacteria"/>
</dbReference>
<dbReference type="NCBIfam" id="TIGR02937">
    <property type="entry name" value="sigma70-ECF"/>
    <property type="match status" value="1"/>
</dbReference>
<sequence>MATLLNLWRRRGEQTAFETVIGRHLGSLYGFARRLCGDDAEAEELIQELLSRLYPRSHELLALDQPYPWLARSLHNLWVDRYRRRRARPPWEDQSQDDPHAPYTVAEPGDGPAELVEQALTRERLQRALDALPEAQRSVVILHYVEGFSLDEVAEISAVSKGTLKSRLARARDRLRRRLLDGTESGAGACWDGEGTQ</sequence>
<dbReference type="AlphaFoldDB" id="A1WU63"/>
<dbReference type="RefSeq" id="WP_011813248.1">
    <property type="nucleotide sequence ID" value="NC_008789.1"/>
</dbReference>
<dbReference type="InterPro" id="IPR013325">
    <property type="entry name" value="RNA_pol_sigma_r2"/>
</dbReference>
<dbReference type="CDD" id="cd06171">
    <property type="entry name" value="Sigma70_r4"/>
    <property type="match status" value="1"/>
</dbReference>
<proteinExistence type="inferred from homology"/>
<dbReference type="InterPro" id="IPR013249">
    <property type="entry name" value="RNA_pol_sigma70_r4_t2"/>
</dbReference>
<dbReference type="SUPFAM" id="SSF88946">
    <property type="entry name" value="Sigma2 domain of RNA polymerase sigma factors"/>
    <property type="match status" value="1"/>
</dbReference>
<evidence type="ECO:0000256" key="6">
    <source>
        <dbReference type="SAM" id="MobiDB-lite"/>
    </source>
</evidence>
<evidence type="ECO:0000259" key="7">
    <source>
        <dbReference type="Pfam" id="PF04542"/>
    </source>
</evidence>
<reference evidence="9 10" key="2">
    <citation type="journal article" date="2013" name="Stand. Genomic Sci.">
        <title>Complete genome sequence of Halorhodospira halophila SL1.</title>
        <authorList>
            <person name="Challacombe J.F."/>
            <person name="Majid S."/>
            <person name="Deole R."/>
            <person name="Brettin T.S."/>
            <person name="Bruce D."/>
            <person name="Delano S.F."/>
            <person name="Detter J.C."/>
            <person name="Gleasner C.D."/>
            <person name="Han C.S."/>
            <person name="Misra M."/>
            <person name="Reitenga K.G."/>
            <person name="Mikhailova N."/>
            <person name="Woyke T."/>
            <person name="Pitluck S."/>
            <person name="Nolan M."/>
            <person name="Land M.L."/>
            <person name="Saunders E."/>
            <person name="Tapia R."/>
            <person name="Lapidus A."/>
            <person name="Ivanova N."/>
            <person name="Hoff W.D."/>
        </authorList>
    </citation>
    <scope>NUCLEOTIDE SEQUENCE [LARGE SCALE GENOMIC DNA]</scope>
    <source>
        <strain evidence="10">DSM 244 / SL1</strain>
    </source>
</reference>
<dbReference type="InterPro" id="IPR039425">
    <property type="entry name" value="RNA_pol_sigma-70-like"/>
</dbReference>
<reference evidence="10" key="1">
    <citation type="submission" date="2006-12" db="EMBL/GenBank/DDBJ databases">
        <title>Complete sequence of Halorhodospira halophila SL1.</title>
        <authorList>
            <consortium name="US DOE Joint Genome Institute"/>
            <person name="Copeland A."/>
            <person name="Lucas S."/>
            <person name="Lapidus A."/>
            <person name="Barry K."/>
            <person name="Detter J.C."/>
            <person name="Glavina del Rio T."/>
            <person name="Hammon N."/>
            <person name="Israni S."/>
            <person name="Dalin E."/>
            <person name="Tice H."/>
            <person name="Pitluck S."/>
            <person name="Saunders E."/>
            <person name="Brettin T."/>
            <person name="Bruce D."/>
            <person name="Han C."/>
            <person name="Tapia R."/>
            <person name="Schmutz J."/>
            <person name="Larimer F."/>
            <person name="Land M."/>
            <person name="Hauser L."/>
            <person name="Kyrpides N."/>
            <person name="Mikhailova N."/>
            <person name="Hoff W."/>
            <person name="Richardson P."/>
        </authorList>
    </citation>
    <scope>NUCLEOTIDE SEQUENCE [LARGE SCALE GENOMIC DNA]</scope>
    <source>
        <strain evidence="10">DSM 244 / SL1</strain>
    </source>
</reference>
<accession>A1WU63</accession>
<dbReference type="Proteomes" id="UP000000647">
    <property type="component" value="Chromosome"/>
</dbReference>
<dbReference type="EMBL" id="CP000544">
    <property type="protein sequence ID" value="ABM61225.1"/>
    <property type="molecule type" value="Genomic_DNA"/>
</dbReference>
<dbReference type="Gene3D" id="1.10.10.10">
    <property type="entry name" value="Winged helix-like DNA-binding domain superfamily/Winged helix DNA-binding domain"/>
    <property type="match status" value="1"/>
</dbReference>
<evidence type="ECO:0000259" key="8">
    <source>
        <dbReference type="Pfam" id="PF08281"/>
    </source>
</evidence>
<gene>
    <name evidence="9" type="ordered locus">Hhal_0437</name>
</gene>
<feature type="domain" description="RNA polymerase sigma factor 70 region 4 type 2" evidence="8">
    <location>
        <begin position="122"/>
        <end position="175"/>
    </location>
</feature>
<dbReference type="PANTHER" id="PTHR43133:SF8">
    <property type="entry name" value="RNA POLYMERASE SIGMA FACTOR HI_1459-RELATED"/>
    <property type="match status" value="1"/>
</dbReference>
<comment type="similarity">
    <text evidence="1">Belongs to the sigma-70 factor family. ECF subfamily.</text>
</comment>
<dbReference type="HOGENOM" id="CLU_047691_1_4_6"/>
<keyword evidence="4" id="KW-0238">DNA-binding</keyword>
<dbReference type="Pfam" id="PF04542">
    <property type="entry name" value="Sigma70_r2"/>
    <property type="match status" value="1"/>
</dbReference>
<dbReference type="Gene3D" id="1.10.1740.10">
    <property type="match status" value="1"/>
</dbReference>
<dbReference type="Pfam" id="PF08281">
    <property type="entry name" value="Sigma70_r4_2"/>
    <property type="match status" value="1"/>
</dbReference>
<protein>
    <submittedName>
        <fullName evidence="9">RNA polymerase, sigma-24 subunit, RpoE</fullName>
    </submittedName>
</protein>
<keyword evidence="3" id="KW-0731">Sigma factor</keyword>
<dbReference type="SUPFAM" id="SSF88659">
    <property type="entry name" value="Sigma3 and sigma4 domains of RNA polymerase sigma factors"/>
    <property type="match status" value="1"/>
</dbReference>
<keyword evidence="5" id="KW-0804">Transcription</keyword>
<evidence type="ECO:0000256" key="2">
    <source>
        <dbReference type="ARBA" id="ARBA00023015"/>
    </source>
</evidence>
<feature type="region of interest" description="Disordered" evidence="6">
    <location>
        <begin position="89"/>
        <end position="110"/>
    </location>
</feature>
<keyword evidence="2" id="KW-0805">Transcription regulation</keyword>
<dbReference type="PANTHER" id="PTHR43133">
    <property type="entry name" value="RNA POLYMERASE ECF-TYPE SIGMA FACTO"/>
    <property type="match status" value="1"/>
</dbReference>
<evidence type="ECO:0000256" key="1">
    <source>
        <dbReference type="ARBA" id="ARBA00010641"/>
    </source>
</evidence>
<evidence type="ECO:0000313" key="9">
    <source>
        <dbReference type="EMBL" id="ABM61225.1"/>
    </source>
</evidence>
<name>A1WU63_HALHL</name>
<dbReference type="InterPro" id="IPR013324">
    <property type="entry name" value="RNA_pol_sigma_r3/r4-like"/>
</dbReference>
<organism evidence="9 10">
    <name type="scientific">Halorhodospira halophila (strain DSM 244 / SL1)</name>
    <name type="common">Ectothiorhodospira halophila (strain DSM 244 / SL1)</name>
    <dbReference type="NCBI Taxonomy" id="349124"/>
    <lineage>
        <taxon>Bacteria</taxon>
        <taxon>Pseudomonadati</taxon>
        <taxon>Pseudomonadota</taxon>
        <taxon>Gammaproteobacteria</taxon>
        <taxon>Chromatiales</taxon>
        <taxon>Ectothiorhodospiraceae</taxon>
        <taxon>Halorhodospira</taxon>
    </lineage>
</organism>
<dbReference type="GO" id="GO:0016987">
    <property type="term" value="F:sigma factor activity"/>
    <property type="evidence" value="ECO:0007669"/>
    <property type="project" value="UniProtKB-KW"/>
</dbReference>
<evidence type="ECO:0000256" key="3">
    <source>
        <dbReference type="ARBA" id="ARBA00023082"/>
    </source>
</evidence>
<keyword evidence="10" id="KW-1185">Reference proteome</keyword>